<dbReference type="OrthoDB" id="1802755at2"/>
<reference evidence="1 2" key="1">
    <citation type="submission" date="2018-05" db="EMBL/GenBank/DDBJ databases">
        <title>The Hungate 1000. A catalogue of reference genomes from the rumen microbiome.</title>
        <authorList>
            <person name="Kelly W."/>
        </authorList>
    </citation>
    <scope>NUCLEOTIDE SEQUENCE [LARGE SCALE GENOMIC DNA]</scope>
    <source>
        <strain evidence="1 2">SAb67</strain>
    </source>
</reference>
<evidence type="ECO:0000313" key="1">
    <source>
        <dbReference type="EMBL" id="PWJ13981.1"/>
    </source>
</evidence>
<evidence type="ECO:0000313" key="2">
    <source>
        <dbReference type="Proteomes" id="UP000245720"/>
    </source>
</evidence>
<gene>
    <name evidence="1" type="ORF">IE37_00912</name>
</gene>
<dbReference type="Proteomes" id="UP000245720">
    <property type="component" value="Unassembled WGS sequence"/>
</dbReference>
<dbReference type="Pfam" id="PF14284">
    <property type="entry name" value="PcfJ"/>
    <property type="match status" value="1"/>
</dbReference>
<dbReference type="RefSeq" id="WP_109725768.1">
    <property type="nucleotide sequence ID" value="NZ_QGDI01000003.1"/>
</dbReference>
<protein>
    <submittedName>
        <fullName evidence="1">PcfJ-like protein</fullName>
    </submittedName>
</protein>
<dbReference type="AlphaFoldDB" id="A0A315Y141"/>
<dbReference type="EMBL" id="QGDI01000003">
    <property type="protein sequence ID" value="PWJ13981.1"/>
    <property type="molecule type" value="Genomic_DNA"/>
</dbReference>
<dbReference type="InterPro" id="IPR025586">
    <property type="entry name" value="PcfJ"/>
</dbReference>
<organism evidence="1 2">
    <name type="scientific">Ruminococcus flavefaciens</name>
    <dbReference type="NCBI Taxonomy" id="1265"/>
    <lineage>
        <taxon>Bacteria</taxon>
        <taxon>Bacillati</taxon>
        <taxon>Bacillota</taxon>
        <taxon>Clostridia</taxon>
        <taxon>Eubacteriales</taxon>
        <taxon>Oscillospiraceae</taxon>
        <taxon>Ruminococcus</taxon>
    </lineage>
</organism>
<proteinExistence type="predicted"/>
<name>A0A315Y141_RUMFL</name>
<accession>A0A315Y141</accession>
<comment type="caution">
    <text evidence="1">The sequence shown here is derived from an EMBL/GenBank/DDBJ whole genome shotgun (WGS) entry which is preliminary data.</text>
</comment>
<sequence length="539" mass="63685">MDNSFISTEDYREEIEDFFPKFVFYRRGHHTPTCGSFGEFIDGEKGKVTDCYCTACHERYEDGIRKPSEYKHKELGYCANCGHPVEFRQMNRGRQSYYVTGNFAIFEGAGDLMRIKCIKAYQRFSGDTSEMEPEIGWYTVTQYELRPGQAIQYKAVWNKRKYEWKRKKTDCTEPNFNIGGFGYADRNYTLINQEAVDHSFLKYLFKGEHYDYIYITWLCCYAQHPQLEYLLHGGFEYLARNYVEARVPEYGKLVTTRYNWRSNDLKKMLRLDRQEIKFLAKEQGRYYDSYIKFRRDFFKGRNTAETLKYFENFRSSTEYIREVEDMTGIARKKIMDYALRKQNSQGTYFFITLYKDYIEQCIELGRDMSTDVVTMPKDMFAAHDRTTEMLRTIRSEKAAIQLAESDAHRRDLEVTDMELGLILRLPYDTEEIVAEGEKLSHCVGGYADRHAAGKLAILFLRTVGHPGTPYYTMEVSNDLQIVQCRGYRNNNAGNPKPEEIIEFERRYEEYLKEVKIDRKKAAEKAKRKKRQQQKAKVAA</sequence>